<dbReference type="Pfam" id="PF12051">
    <property type="entry name" value="DUF3533"/>
    <property type="match status" value="1"/>
</dbReference>
<dbReference type="InterPro" id="IPR022703">
    <property type="entry name" value="DUF3533"/>
</dbReference>
<gene>
    <name evidence="4" type="ORF">LANO_0F00672G</name>
</gene>
<keyword evidence="5" id="KW-1185">Reference proteome</keyword>
<dbReference type="OrthoDB" id="2140105at2759"/>
<feature type="region of interest" description="Disordered" evidence="1">
    <location>
        <begin position="29"/>
        <end position="60"/>
    </location>
</feature>
<accession>A0A1G4K5G9</accession>
<dbReference type="Proteomes" id="UP000189911">
    <property type="component" value="Chromosome F"/>
</dbReference>
<evidence type="ECO:0000313" key="5">
    <source>
        <dbReference type="Proteomes" id="UP000189911"/>
    </source>
</evidence>
<feature type="transmembrane region" description="Helical" evidence="2">
    <location>
        <begin position="363"/>
        <end position="381"/>
    </location>
</feature>
<dbReference type="EMBL" id="LT598452">
    <property type="protein sequence ID" value="SCU99065.1"/>
    <property type="molecule type" value="Genomic_DNA"/>
</dbReference>
<sequence length="495" mass="56175">MDASRSSDTASRSSYDEHQAFSRAIAETAASGNGSAMDPDDLEKDSAARPQLSRSNTAASESHLQRVLTSFFSDRTKSDRKQLVGLFFFNHLLLALVILSVFSLYWGAMYKRTSYYHKVDILAVIQDDGPAVQGLPDLITKVPGNWQVYNSSYFQQTYDVAQDQIDSEITKLVHNQHFWMSLNIKPNASNAITDSLQNSAAKPFNSTLYFETVYESGRDPTNMKSSILPLMLELEAIYQEAYSADILPKFLANASQSLSSIPSVNLAQAGSMSFKQIDYRPFSDYVLLGPLQVGLIYCILLTFFQLLLFIPMHVQLSPKLKVSHMFFYRYATSFINYFFMSLFFNLVSLAFQVDFTKTYGRGGFMVAWMSSWLLMAAVGGANENMLTFLLTIGTQYAGFWMIFWVVFNISPSFYPMDLTNNFYRYGYMTPIFNGVQIFRVIYLDLYPGHLGRNFGILIAWIVLNTALFPVFMKYFLYKKKQEAMKAAAAQNQAPQ</sequence>
<feature type="transmembrane region" description="Helical" evidence="2">
    <location>
        <begin position="387"/>
        <end position="410"/>
    </location>
</feature>
<feature type="transmembrane region" description="Helical" evidence="2">
    <location>
        <begin position="422"/>
        <end position="442"/>
    </location>
</feature>
<feature type="transmembrane region" description="Helical" evidence="2">
    <location>
        <begin position="330"/>
        <end position="351"/>
    </location>
</feature>
<evidence type="ECO:0000259" key="3">
    <source>
        <dbReference type="Pfam" id="PF12051"/>
    </source>
</evidence>
<evidence type="ECO:0000313" key="4">
    <source>
        <dbReference type="EMBL" id="SCU99065.1"/>
    </source>
</evidence>
<proteinExistence type="predicted"/>
<keyword evidence="2" id="KW-1133">Transmembrane helix</keyword>
<dbReference type="AlphaFoldDB" id="A0A1G4K5G9"/>
<protein>
    <submittedName>
        <fullName evidence="4">LANO_0F00672g1_1</fullName>
    </submittedName>
</protein>
<dbReference type="PANTHER" id="PTHR34814">
    <property type="entry name" value="NITROSOGUANIDINE RESISTANCE PROTEIN SNG1"/>
    <property type="match status" value="1"/>
</dbReference>
<dbReference type="PANTHER" id="PTHR34814:SF1">
    <property type="entry name" value="NITROSOGUANIDINE RESISTANCE PROTEIN SNG1"/>
    <property type="match status" value="1"/>
</dbReference>
<dbReference type="InterPro" id="IPR053001">
    <property type="entry name" value="MNNG_permease-like"/>
</dbReference>
<feature type="transmembrane region" description="Helical" evidence="2">
    <location>
        <begin position="285"/>
        <end position="310"/>
    </location>
</feature>
<feature type="transmembrane region" description="Helical" evidence="2">
    <location>
        <begin position="83"/>
        <end position="108"/>
    </location>
</feature>
<reference evidence="5" key="1">
    <citation type="submission" date="2016-03" db="EMBL/GenBank/DDBJ databases">
        <authorList>
            <person name="Devillers Hugo."/>
        </authorList>
    </citation>
    <scope>NUCLEOTIDE SEQUENCE [LARGE SCALE GENOMIC DNA]</scope>
</reference>
<evidence type="ECO:0000256" key="2">
    <source>
        <dbReference type="SAM" id="Phobius"/>
    </source>
</evidence>
<feature type="transmembrane region" description="Helical" evidence="2">
    <location>
        <begin position="454"/>
        <end position="476"/>
    </location>
</feature>
<dbReference type="GO" id="GO:0016020">
    <property type="term" value="C:membrane"/>
    <property type="evidence" value="ECO:0007669"/>
    <property type="project" value="TreeGrafter"/>
</dbReference>
<keyword evidence="2" id="KW-0812">Transmembrane</keyword>
<feature type="domain" description="DUF3533" evidence="3">
    <location>
        <begin position="90"/>
        <end position="465"/>
    </location>
</feature>
<evidence type="ECO:0000256" key="1">
    <source>
        <dbReference type="SAM" id="MobiDB-lite"/>
    </source>
</evidence>
<name>A0A1G4K5G9_9SACH</name>
<organism evidence="4 5">
    <name type="scientific">Lachancea nothofagi CBS 11611</name>
    <dbReference type="NCBI Taxonomy" id="1266666"/>
    <lineage>
        <taxon>Eukaryota</taxon>
        <taxon>Fungi</taxon>
        <taxon>Dikarya</taxon>
        <taxon>Ascomycota</taxon>
        <taxon>Saccharomycotina</taxon>
        <taxon>Saccharomycetes</taxon>
        <taxon>Saccharomycetales</taxon>
        <taxon>Saccharomycetaceae</taxon>
        <taxon>Lachancea</taxon>
    </lineage>
</organism>
<keyword evidence="2" id="KW-0472">Membrane</keyword>